<gene>
    <name evidence="5" type="primary">pmbA</name>
    <name evidence="5" type="ORF">HRbin22_01511</name>
</gene>
<comment type="caution">
    <text evidence="5">The sequence shown here is derived from an EMBL/GenBank/DDBJ whole genome shotgun (WGS) entry which is preliminary data.</text>
</comment>
<keyword evidence="5" id="KW-0482">Metalloprotease</keyword>
<dbReference type="InterPro" id="IPR002510">
    <property type="entry name" value="Metalloprtase-TldD/E_N"/>
</dbReference>
<dbReference type="SUPFAM" id="SSF111283">
    <property type="entry name" value="Putative modulator of DNA gyrase, PmbA/TldD"/>
    <property type="match status" value="1"/>
</dbReference>
<dbReference type="Proteomes" id="UP000236642">
    <property type="component" value="Unassembled WGS sequence"/>
</dbReference>
<dbReference type="Gene3D" id="3.30.2290.10">
    <property type="entry name" value="PmbA/TldD superfamily"/>
    <property type="match status" value="1"/>
</dbReference>
<dbReference type="PANTHER" id="PTHR43666:SF1">
    <property type="entry name" value="CONSERVED PROTEIN"/>
    <property type="match status" value="1"/>
</dbReference>
<keyword evidence="5" id="KW-0645">Protease</keyword>
<dbReference type="Pfam" id="PF19290">
    <property type="entry name" value="PmbA_TldD_2nd"/>
    <property type="match status" value="1"/>
</dbReference>
<dbReference type="Pfam" id="PF19289">
    <property type="entry name" value="PmbA_TldD_3rd"/>
    <property type="match status" value="1"/>
</dbReference>
<accession>A0A2H5Y746</accession>
<keyword evidence="5" id="KW-0378">Hydrolase</keyword>
<dbReference type="GO" id="GO:0006508">
    <property type="term" value="P:proteolysis"/>
    <property type="evidence" value="ECO:0007669"/>
    <property type="project" value="UniProtKB-KW"/>
</dbReference>
<dbReference type="EC" id="3.4.-.-" evidence="5"/>
<dbReference type="PANTHER" id="PTHR43666">
    <property type="entry name" value="TLDD PROTEIN"/>
    <property type="match status" value="1"/>
</dbReference>
<dbReference type="Pfam" id="PF01523">
    <property type="entry name" value="PmbA_TldD_1st"/>
    <property type="match status" value="1"/>
</dbReference>
<proteinExistence type="inferred from homology"/>
<feature type="domain" description="Metalloprotease TldD/E C-terminal" evidence="3">
    <location>
        <begin position="218"/>
        <end position="445"/>
    </location>
</feature>
<evidence type="ECO:0000259" key="4">
    <source>
        <dbReference type="Pfam" id="PF19290"/>
    </source>
</evidence>
<feature type="domain" description="Metalloprotease TldD/E central" evidence="4">
    <location>
        <begin position="120"/>
        <end position="210"/>
    </location>
</feature>
<feature type="domain" description="Metalloprotease TldD/E N-terminal" evidence="2">
    <location>
        <begin position="24"/>
        <end position="87"/>
    </location>
</feature>
<evidence type="ECO:0000259" key="2">
    <source>
        <dbReference type="Pfam" id="PF01523"/>
    </source>
</evidence>
<dbReference type="EMBL" id="BEHY01000033">
    <property type="protein sequence ID" value="GBD09261.1"/>
    <property type="molecule type" value="Genomic_DNA"/>
</dbReference>
<organism evidence="5 6">
    <name type="scientific">Candidatus Thermoflexus japonica</name>
    <dbReference type="NCBI Taxonomy" id="2035417"/>
    <lineage>
        <taxon>Bacteria</taxon>
        <taxon>Bacillati</taxon>
        <taxon>Chloroflexota</taxon>
        <taxon>Thermoflexia</taxon>
        <taxon>Thermoflexales</taxon>
        <taxon>Thermoflexaceae</taxon>
        <taxon>Thermoflexus</taxon>
    </lineage>
</organism>
<dbReference type="InterPro" id="IPR045570">
    <property type="entry name" value="Metalloprtase-TldD/E_cen_dom"/>
</dbReference>
<dbReference type="GO" id="GO:0008237">
    <property type="term" value="F:metallopeptidase activity"/>
    <property type="evidence" value="ECO:0007669"/>
    <property type="project" value="UniProtKB-KW"/>
</dbReference>
<evidence type="ECO:0000313" key="5">
    <source>
        <dbReference type="EMBL" id="GBD09261.1"/>
    </source>
</evidence>
<dbReference type="InterPro" id="IPR035068">
    <property type="entry name" value="TldD/PmbA_N"/>
</dbReference>
<evidence type="ECO:0000313" key="6">
    <source>
        <dbReference type="Proteomes" id="UP000236642"/>
    </source>
</evidence>
<sequence length="452" mass="49486">MLGESQIRELLEKAFRISPADETEIVLEAHDSALTRFANNTIHQNVAEVNTEIAVRVVVGKRVGSAITNRLTEEALGRAIEEAVAMARLQPENPEFPGLPDPEPIEPVLAFDEAVAGATPEWRARAVGAVCRMAESMGASAAGALSTGIYELAVANSRGVFAYHAGTEVHFTTVVMCDEGSGYAHRAAWRLTDLDVESLGRSAVDKALRSRNPRPIEPGVYPVVLEPYAVDDILSWLGYAGAGALAVQEGRSWMNDRIGRPIMSPMVTIWDDGRDPAGLPLPFDFEGVPRQRVVIVEKGVPRSPVYDTITAAREGRRSTGHALPRSRPQTASLGPIPIHLFMAPGEATLEEMIRQVDRGLYITRFWYTRLVHPRDCVLTGMTRDGVFWIEKGEIAYPVQNLRFTQGYVPALAQVRAVGKERWVLSEGFGFTCVPALLLEAFTFTGVTEMPGR</sequence>
<name>A0A2H5Y746_9CHLR</name>
<protein>
    <submittedName>
        <fullName evidence="5">Metalloprotease PmbA</fullName>
        <ecNumber evidence="5">3.4.-.-</ecNumber>
    </submittedName>
</protein>
<dbReference type="InterPro" id="IPR036059">
    <property type="entry name" value="TldD/PmbA_sf"/>
</dbReference>
<evidence type="ECO:0000256" key="1">
    <source>
        <dbReference type="ARBA" id="ARBA00005836"/>
    </source>
</evidence>
<dbReference type="AlphaFoldDB" id="A0A2H5Y746"/>
<comment type="similarity">
    <text evidence="1">Belongs to the peptidase U62 family.</text>
</comment>
<reference evidence="6" key="1">
    <citation type="submission" date="2017-09" db="EMBL/GenBank/DDBJ databases">
        <title>Metaegenomics of thermophilic ammonia-oxidizing enrichment culture.</title>
        <authorList>
            <person name="Kato S."/>
            <person name="Suzuki K."/>
        </authorList>
    </citation>
    <scope>NUCLEOTIDE SEQUENCE [LARGE SCALE GENOMIC DNA]</scope>
</reference>
<evidence type="ECO:0000259" key="3">
    <source>
        <dbReference type="Pfam" id="PF19289"/>
    </source>
</evidence>
<dbReference type="InterPro" id="IPR045569">
    <property type="entry name" value="Metalloprtase-TldD/E_C"/>
</dbReference>